<dbReference type="EMBL" id="CP053418">
    <property type="protein sequence ID" value="QJW83196.1"/>
    <property type="molecule type" value="Genomic_DNA"/>
</dbReference>
<dbReference type="Proteomes" id="UP000500826">
    <property type="component" value="Chromosome"/>
</dbReference>
<accession>A0ABX6P209</accession>
<evidence type="ECO:0000313" key="1">
    <source>
        <dbReference type="EMBL" id="QJW83196.1"/>
    </source>
</evidence>
<gene>
    <name evidence="1" type="ORF">HK414_15230</name>
</gene>
<sequence length="66" mass="6881">MADRTGAAAVEVPAARRGEVVGAVAARREALAALWLQARNALDEEGMARLLSQELAGIARGLLGRL</sequence>
<keyword evidence="2" id="KW-1185">Reference proteome</keyword>
<protein>
    <submittedName>
        <fullName evidence="1">Uncharacterized protein</fullName>
    </submittedName>
</protein>
<organism evidence="1 2">
    <name type="scientific">Ramlibacter terrae</name>
    <dbReference type="NCBI Taxonomy" id="2732511"/>
    <lineage>
        <taxon>Bacteria</taxon>
        <taxon>Pseudomonadati</taxon>
        <taxon>Pseudomonadota</taxon>
        <taxon>Betaproteobacteria</taxon>
        <taxon>Burkholderiales</taxon>
        <taxon>Comamonadaceae</taxon>
        <taxon>Ramlibacter</taxon>
    </lineage>
</organism>
<proteinExistence type="predicted"/>
<evidence type="ECO:0000313" key="2">
    <source>
        <dbReference type="Proteomes" id="UP000500826"/>
    </source>
</evidence>
<reference evidence="1 2" key="2">
    <citation type="submission" date="2020-05" db="EMBL/GenBank/DDBJ databases">
        <authorList>
            <person name="Khan S.A."/>
            <person name="Jeon C.O."/>
            <person name="Chun B.H."/>
        </authorList>
    </citation>
    <scope>NUCLEOTIDE SEQUENCE [LARGE SCALE GENOMIC DNA]</scope>
    <source>
        <strain evidence="1 2">H242</strain>
    </source>
</reference>
<name>A0ABX6P209_9BURK</name>
<reference evidence="1 2" key="1">
    <citation type="submission" date="2020-05" db="EMBL/GenBank/DDBJ databases">
        <title>Ramlibacter rhizophilus sp. nov., isolated from rhizosphere soil of national flower Mugunghwa from South Korea.</title>
        <authorList>
            <person name="Zheng-Fei Y."/>
            <person name="Huan T."/>
        </authorList>
    </citation>
    <scope>NUCLEOTIDE SEQUENCE [LARGE SCALE GENOMIC DNA]</scope>
    <source>
        <strain evidence="1 2">H242</strain>
    </source>
</reference>